<name>A0A1E8Q6L8_9MYCO</name>
<dbReference type="Proteomes" id="UP000178953">
    <property type="component" value="Unassembled WGS sequence"/>
</dbReference>
<dbReference type="AlphaFoldDB" id="A0A1E8Q6L8"/>
<reference evidence="1 2" key="1">
    <citation type="submission" date="2016-09" db="EMBL/GenBank/DDBJ databases">
        <title>genome sequence of Mycobacterium sp. 739 SCH.</title>
        <authorList>
            <person name="Greninger A.L."/>
            <person name="Qin X."/>
            <person name="Jerome K."/>
            <person name="Vora S."/>
            <person name="Quinn K."/>
        </authorList>
    </citation>
    <scope>NUCLEOTIDE SEQUENCE [LARGE SCALE GENOMIC DNA]</scope>
    <source>
        <strain evidence="1 2">SCH</strain>
    </source>
</reference>
<protein>
    <recommendedName>
        <fullName evidence="3">SsDNA binding protein</fullName>
    </recommendedName>
</protein>
<gene>
    <name evidence="1" type="ORF">BEL07_08435</name>
</gene>
<sequence length="291" mass="31229">MSDTATATVITAAPATSGDPRVYTDPYPGAKGTDLVKQACWKCGGDGMYHAPSGFVIQNPYGPRGEAIKGCFACRGVGHRWVKVSSVRARIRRDVKATLQRDADADAHAAAAAQRAAEDFAADWEEAHAEQARRDALNNTPAGEPGQKLAELAGTVVVAANIEVTGFRGYGTDIKRLIVVTLDSGQAIKAFGTGATLFAVNRGDRVTVSGTVKEFDSYHGQLQTVLTRTKLRVEDAAPTFDINAGDQIETGGDWYPVLRVNGDDVHIHVTLGERSWTSRIRRDAITAHRPE</sequence>
<evidence type="ECO:0008006" key="3">
    <source>
        <dbReference type="Google" id="ProtNLM"/>
    </source>
</evidence>
<dbReference type="RefSeq" id="WP_070352638.1">
    <property type="nucleotide sequence ID" value="NZ_MCHX01000015.1"/>
</dbReference>
<organism evidence="1 2">
    <name type="scientific">Mycolicibacterium grossiae</name>
    <dbReference type="NCBI Taxonomy" id="1552759"/>
    <lineage>
        <taxon>Bacteria</taxon>
        <taxon>Bacillati</taxon>
        <taxon>Actinomycetota</taxon>
        <taxon>Actinomycetes</taxon>
        <taxon>Mycobacteriales</taxon>
        <taxon>Mycobacteriaceae</taxon>
        <taxon>Mycolicibacterium</taxon>
    </lineage>
</organism>
<keyword evidence="2" id="KW-1185">Reference proteome</keyword>
<dbReference type="EMBL" id="MCHX01000015">
    <property type="protein sequence ID" value="OFJ54243.1"/>
    <property type="molecule type" value="Genomic_DNA"/>
</dbReference>
<comment type="caution">
    <text evidence="1">The sequence shown here is derived from an EMBL/GenBank/DDBJ whole genome shotgun (WGS) entry which is preliminary data.</text>
</comment>
<evidence type="ECO:0000313" key="2">
    <source>
        <dbReference type="Proteomes" id="UP000178953"/>
    </source>
</evidence>
<accession>A0A1E8Q6L8</accession>
<proteinExistence type="predicted"/>
<evidence type="ECO:0000313" key="1">
    <source>
        <dbReference type="EMBL" id="OFJ54243.1"/>
    </source>
</evidence>